<dbReference type="HOGENOM" id="CLU_2365991_0_0_1"/>
<dbReference type="OMA" id="PWIKEHA"/>
<reference evidence="8" key="1">
    <citation type="journal article" date="2013" name="Nature">
        <title>Pan genome of the phytoplankton Emiliania underpins its global distribution.</title>
        <authorList>
            <person name="Read B.A."/>
            <person name="Kegel J."/>
            <person name="Klute M.J."/>
            <person name="Kuo A."/>
            <person name="Lefebvre S.C."/>
            <person name="Maumus F."/>
            <person name="Mayer C."/>
            <person name="Miller J."/>
            <person name="Monier A."/>
            <person name="Salamov A."/>
            <person name="Young J."/>
            <person name="Aguilar M."/>
            <person name="Claverie J.M."/>
            <person name="Frickenhaus S."/>
            <person name="Gonzalez K."/>
            <person name="Herman E.K."/>
            <person name="Lin Y.C."/>
            <person name="Napier J."/>
            <person name="Ogata H."/>
            <person name="Sarno A.F."/>
            <person name="Shmutz J."/>
            <person name="Schroeder D."/>
            <person name="de Vargas C."/>
            <person name="Verret F."/>
            <person name="von Dassow P."/>
            <person name="Valentin K."/>
            <person name="Van de Peer Y."/>
            <person name="Wheeler G."/>
            <person name="Dacks J.B."/>
            <person name="Delwiche C.F."/>
            <person name="Dyhrman S.T."/>
            <person name="Glockner G."/>
            <person name="John U."/>
            <person name="Richards T."/>
            <person name="Worden A.Z."/>
            <person name="Zhang X."/>
            <person name="Grigoriev I.V."/>
            <person name="Allen A.E."/>
            <person name="Bidle K."/>
            <person name="Borodovsky M."/>
            <person name="Bowler C."/>
            <person name="Brownlee C."/>
            <person name="Cock J.M."/>
            <person name="Elias M."/>
            <person name="Gladyshev V.N."/>
            <person name="Groth M."/>
            <person name="Guda C."/>
            <person name="Hadaegh A."/>
            <person name="Iglesias-Rodriguez M.D."/>
            <person name="Jenkins J."/>
            <person name="Jones B.M."/>
            <person name="Lawson T."/>
            <person name="Leese F."/>
            <person name="Lindquist E."/>
            <person name="Lobanov A."/>
            <person name="Lomsadze A."/>
            <person name="Malik S.B."/>
            <person name="Marsh M.E."/>
            <person name="Mackinder L."/>
            <person name="Mock T."/>
            <person name="Mueller-Roeber B."/>
            <person name="Pagarete A."/>
            <person name="Parker M."/>
            <person name="Probert I."/>
            <person name="Quesneville H."/>
            <person name="Raines C."/>
            <person name="Rensing S.A."/>
            <person name="Riano-Pachon D.M."/>
            <person name="Richier S."/>
            <person name="Rokitta S."/>
            <person name="Shiraiwa Y."/>
            <person name="Soanes D.M."/>
            <person name="van der Giezen M."/>
            <person name="Wahlund T.M."/>
            <person name="Williams B."/>
            <person name="Wilson W."/>
            <person name="Wolfe G."/>
            <person name="Wurch L.L."/>
        </authorList>
    </citation>
    <scope>NUCLEOTIDE SEQUENCE</scope>
</reference>
<evidence type="ECO:0000256" key="1">
    <source>
        <dbReference type="ARBA" id="ARBA00022527"/>
    </source>
</evidence>
<dbReference type="STRING" id="2903.R1D1E1"/>
<organism evidence="7 8">
    <name type="scientific">Emiliania huxleyi (strain CCMP1516)</name>
    <dbReference type="NCBI Taxonomy" id="280463"/>
    <lineage>
        <taxon>Eukaryota</taxon>
        <taxon>Haptista</taxon>
        <taxon>Haptophyta</taxon>
        <taxon>Prymnesiophyceae</taxon>
        <taxon>Isochrysidales</taxon>
        <taxon>Noelaerhabdaceae</taxon>
        <taxon>Emiliania</taxon>
    </lineage>
</organism>
<feature type="domain" description="Protein kinase" evidence="6">
    <location>
        <begin position="1"/>
        <end position="96"/>
    </location>
</feature>
<dbReference type="SUPFAM" id="SSF56112">
    <property type="entry name" value="Protein kinase-like (PK-like)"/>
    <property type="match status" value="1"/>
</dbReference>
<dbReference type="Gene3D" id="1.10.510.10">
    <property type="entry name" value="Transferase(Phosphotransferase) domain 1"/>
    <property type="match status" value="1"/>
</dbReference>
<dbReference type="PANTHER" id="PTHR24349">
    <property type="entry name" value="SERINE/THREONINE-PROTEIN KINASE"/>
    <property type="match status" value="1"/>
</dbReference>
<keyword evidence="1" id="KW-0723">Serine/threonine-protein kinase</keyword>
<dbReference type="InterPro" id="IPR050205">
    <property type="entry name" value="CDPK_Ser/Thr_kinases"/>
</dbReference>
<dbReference type="GeneID" id="17250781"/>
<dbReference type="PaxDb" id="2903-EOD04631"/>
<dbReference type="Proteomes" id="UP000013827">
    <property type="component" value="Unassembled WGS sequence"/>
</dbReference>
<dbReference type="RefSeq" id="XP_005757060.1">
    <property type="nucleotide sequence ID" value="XM_005757003.1"/>
</dbReference>
<dbReference type="InterPro" id="IPR011009">
    <property type="entry name" value="Kinase-like_dom_sf"/>
</dbReference>
<dbReference type="EnsemblProtists" id="EOD04631">
    <property type="protein sequence ID" value="EOD04631"/>
    <property type="gene ID" value="EMIHUDRAFT_50570"/>
</dbReference>
<evidence type="ECO:0000256" key="5">
    <source>
        <dbReference type="ARBA" id="ARBA00022840"/>
    </source>
</evidence>
<dbReference type="InterPro" id="IPR000719">
    <property type="entry name" value="Prot_kinase_dom"/>
</dbReference>
<evidence type="ECO:0000256" key="4">
    <source>
        <dbReference type="ARBA" id="ARBA00022777"/>
    </source>
</evidence>
<proteinExistence type="predicted"/>
<dbReference type="PROSITE" id="PS50011">
    <property type="entry name" value="PROTEIN_KINASE_DOM"/>
    <property type="match status" value="1"/>
</dbReference>
<evidence type="ECO:0000256" key="3">
    <source>
        <dbReference type="ARBA" id="ARBA00022741"/>
    </source>
</evidence>
<keyword evidence="2" id="KW-0808">Transferase</keyword>
<protein>
    <recommendedName>
        <fullName evidence="6">Protein kinase domain-containing protein</fullName>
    </recommendedName>
</protein>
<reference evidence="7" key="2">
    <citation type="submission" date="2024-10" db="UniProtKB">
        <authorList>
            <consortium name="EnsemblProtists"/>
        </authorList>
    </citation>
    <scope>IDENTIFICATION</scope>
</reference>
<accession>A0A0D3I046</accession>
<sequence length="96" mass="11050">YDQQIDMWSVGVMLYIMLSGRHPFETFPGEPEREGTIRGHVPDTQVMGRILRAEYSFDPAQWTRISGRAKQLVRQLLEPDPAKRLTAAQLLAHSWV</sequence>
<dbReference type="GO" id="GO:0004674">
    <property type="term" value="F:protein serine/threonine kinase activity"/>
    <property type="evidence" value="ECO:0007669"/>
    <property type="project" value="UniProtKB-KW"/>
</dbReference>
<keyword evidence="8" id="KW-1185">Reference proteome</keyword>
<keyword evidence="3" id="KW-0547">Nucleotide-binding</keyword>
<dbReference type="AlphaFoldDB" id="A0A0D3I046"/>
<evidence type="ECO:0000259" key="6">
    <source>
        <dbReference type="PROSITE" id="PS50011"/>
    </source>
</evidence>
<evidence type="ECO:0000313" key="7">
    <source>
        <dbReference type="EnsemblProtists" id="EOD04631"/>
    </source>
</evidence>
<keyword evidence="4" id="KW-0418">Kinase</keyword>
<keyword evidence="5" id="KW-0067">ATP-binding</keyword>
<dbReference type="eggNOG" id="KOG0603">
    <property type="taxonomic scope" value="Eukaryota"/>
</dbReference>
<name>A0A0D3I046_EMIH1</name>
<dbReference type="KEGG" id="ehx:EMIHUDRAFT_50570"/>
<evidence type="ECO:0000256" key="2">
    <source>
        <dbReference type="ARBA" id="ARBA00022679"/>
    </source>
</evidence>
<evidence type="ECO:0000313" key="8">
    <source>
        <dbReference type="Proteomes" id="UP000013827"/>
    </source>
</evidence>
<dbReference type="Pfam" id="PF00069">
    <property type="entry name" value="Pkinase"/>
    <property type="match status" value="1"/>
</dbReference>
<dbReference type="GO" id="GO:0005524">
    <property type="term" value="F:ATP binding"/>
    <property type="evidence" value="ECO:0007669"/>
    <property type="project" value="UniProtKB-KW"/>
</dbReference>